<gene>
    <name evidence="1" type="ORF">M5D96_005863</name>
</gene>
<accession>A0A9P9YR53</accession>
<protein>
    <submittedName>
        <fullName evidence="1">Uncharacterized protein</fullName>
    </submittedName>
</protein>
<evidence type="ECO:0000313" key="1">
    <source>
        <dbReference type="EMBL" id="KAI8041598.1"/>
    </source>
</evidence>
<sequence length="43" mass="4792">MLTPFRRQRPCTSVSISSRADVQDNEQLMRSVKAALAVAEKSN</sequence>
<dbReference type="AlphaFoldDB" id="A0A9P9YR53"/>
<dbReference type="EMBL" id="JAMKOV010000003">
    <property type="protein sequence ID" value="KAI8041598.1"/>
    <property type="molecule type" value="Genomic_DNA"/>
</dbReference>
<dbReference type="Proteomes" id="UP001059596">
    <property type="component" value="Unassembled WGS sequence"/>
</dbReference>
<name>A0A9P9YR53_9MUSC</name>
<evidence type="ECO:0000313" key="2">
    <source>
        <dbReference type="Proteomes" id="UP001059596"/>
    </source>
</evidence>
<comment type="caution">
    <text evidence="1">The sequence shown here is derived from an EMBL/GenBank/DDBJ whole genome shotgun (WGS) entry which is preliminary data.</text>
</comment>
<keyword evidence="2" id="KW-1185">Reference proteome</keyword>
<proteinExistence type="predicted"/>
<organism evidence="1 2">
    <name type="scientific">Drosophila gunungcola</name>
    <name type="common">fruit fly</name>
    <dbReference type="NCBI Taxonomy" id="103775"/>
    <lineage>
        <taxon>Eukaryota</taxon>
        <taxon>Metazoa</taxon>
        <taxon>Ecdysozoa</taxon>
        <taxon>Arthropoda</taxon>
        <taxon>Hexapoda</taxon>
        <taxon>Insecta</taxon>
        <taxon>Pterygota</taxon>
        <taxon>Neoptera</taxon>
        <taxon>Endopterygota</taxon>
        <taxon>Diptera</taxon>
        <taxon>Brachycera</taxon>
        <taxon>Muscomorpha</taxon>
        <taxon>Ephydroidea</taxon>
        <taxon>Drosophilidae</taxon>
        <taxon>Drosophila</taxon>
        <taxon>Sophophora</taxon>
    </lineage>
</organism>
<reference evidence="1" key="1">
    <citation type="journal article" date="2023" name="Genome Biol. Evol.">
        <title>Long-read-based Genome Assembly of Drosophila gunungcola Reveals Fewer Chemosensory Genes in Flower-breeding Species.</title>
        <authorList>
            <person name="Negi A."/>
            <person name="Liao B.Y."/>
            <person name="Yeh S.D."/>
        </authorList>
    </citation>
    <scope>NUCLEOTIDE SEQUENCE</scope>
    <source>
        <strain evidence="1">Sukarami</strain>
    </source>
</reference>